<evidence type="ECO:0000256" key="1">
    <source>
        <dbReference type="SAM" id="MobiDB-lite"/>
    </source>
</evidence>
<protein>
    <submittedName>
        <fullName evidence="3">Myb/SANT-like DNA-binding domain-containing protein 1</fullName>
    </submittedName>
</protein>
<evidence type="ECO:0000313" key="3">
    <source>
        <dbReference type="EMBL" id="JAP86639.1"/>
    </source>
</evidence>
<feature type="region of interest" description="Disordered" evidence="1">
    <location>
        <begin position="199"/>
        <end position="232"/>
    </location>
</feature>
<dbReference type="AlphaFoldDB" id="A0A131Z5E9"/>
<evidence type="ECO:0000259" key="2">
    <source>
        <dbReference type="Pfam" id="PF13837"/>
    </source>
</evidence>
<dbReference type="PANTHER" id="PTHR22666:SF3">
    <property type="entry name" value="MYB_SANT-LIKE DNA-BINDING DOMAIN-CONTAINING PROTEIN 1"/>
    <property type="match status" value="1"/>
</dbReference>
<dbReference type="GO" id="GO:0003677">
    <property type="term" value="F:DNA binding"/>
    <property type="evidence" value="ECO:0007669"/>
    <property type="project" value="UniProtKB-KW"/>
</dbReference>
<dbReference type="Pfam" id="PF13837">
    <property type="entry name" value="Myb_DNA-bind_4"/>
    <property type="match status" value="1"/>
</dbReference>
<sequence length="268" mass="30251">MGSFATSKALLENNSDNCRRLVSARREVTPGFCAKMSTSSRNISLDTAAKTSRITWSERETMLLIDLWETHFDDLWRQKHNGAVYLEIARSLRASGYTKSKKQVHCKIDNMTQMYRKWRKQGGAESALPSWPFYWPIHRFMQKVKPTVIATSQGQGAVPMQSGEPVQQVTNKVFSEPAETEHLLPDIQTPPSDLICQPNVHLKEEPPDDDDASERTRGEQLESNDGITAPLGHHQEDRLASKFNESASVGTAHILKVQLFGCVWPWTS</sequence>
<dbReference type="Gene3D" id="1.10.10.60">
    <property type="entry name" value="Homeodomain-like"/>
    <property type="match status" value="1"/>
</dbReference>
<accession>A0A131Z5E9</accession>
<dbReference type="GO" id="GO:0016604">
    <property type="term" value="C:nuclear body"/>
    <property type="evidence" value="ECO:0007669"/>
    <property type="project" value="TreeGrafter"/>
</dbReference>
<proteinExistence type="predicted"/>
<feature type="domain" description="Myb/SANT-like DNA-binding" evidence="2">
    <location>
        <begin position="55"/>
        <end position="139"/>
    </location>
</feature>
<reference evidence="3" key="1">
    <citation type="journal article" date="2016" name="Ticks Tick Borne Dis.">
        <title>De novo assembly and annotation of the salivary gland transcriptome of Rhipicephalus appendiculatus male and female ticks during blood feeding.</title>
        <authorList>
            <person name="de Castro M.H."/>
            <person name="de Klerk D."/>
            <person name="Pienaar R."/>
            <person name="Latif A.A."/>
            <person name="Rees D.J."/>
            <person name="Mans B.J."/>
        </authorList>
    </citation>
    <scope>NUCLEOTIDE SEQUENCE</scope>
    <source>
        <tissue evidence="3">Salivary glands</tissue>
    </source>
</reference>
<dbReference type="InterPro" id="IPR044822">
    <property type="entry name" value="Myb_DNA-bind_4"/>
</dbReference>
<dbReference type="PANTHER" id="PTHR22666">
    <property type="entry name" value="MYB_SANT-LIKE DNA-BINDING DOMAIN-CONTAINING PROTEIN 1"/>
    <property type="match status" value="1"/>
</dbReference>
<dbReference type="EMBL" id="GEDV01001918">
    <property type="protein sequence ID" value="JAP86639.1"/>
    <property type="molecule type" value="Transcribed_RNA"/>
</dbReference>
<dbReference type="GO" id="GO:0045893">
    <property type="term" value="P:positive regulation of DNA-templated transcription"/>
    <property type="evidence" value="ECO:0007669"/>
    <property type="project" value="TreeGrafter"/>
</dbReference>
<name>A0A131Z5E9_RHIAP</name>
<organism evidence="3">
    <name type="scientific">Rhipicephalus appendiculatus</name>
    <name type="common">Brown ear tick</name>
    <dbReference type="NCBI Taxonomy" id="34631"/>
    <lineage>
        <taxon>Eukaryota</taxon>
        <taxon>Metazoa</taxon>
        <taxon>Ecdysozoa</taxon>
        <taxon>Arthropoda</taxon>
        <taxon>Chelicerata</taxon>
        <taxon>Arachnida</taxon>
        <taxon>Acari</taxon>
        <taxon>Parasitiformes</taxon>
        <taxon>Ixodida</taxon>
        <taxon>Ixodoidea</taxon>
        <taxon>Ixodidae</taxon>
        <taxon>Rhipicephalinae</taxon>
        <taxon>Rhipicephalus</taxon>
        <taxon>Rhipicephalus</taxon>
    </lineage>
</organism>
<dbReference type="InterPro" id="IPR026095">
    <property type="entry name" value="Myb/SANT-like_DNA-bd_dom_prot"/>
</dbReference>
<keyword evidence="3" id="KW-0238">DNA-binding</keyword>